<keyword evidence="2" id="KW-1133">Transmembrane helix</keyword>
<dbReference type="EnsemblPlants" id="AET1Gv20580000.2">
    <property type="protein sequence ID" value="AET1Gv20580000.2"/>
    <property type="gene ID" value="AET1Gv20580000"/>
</dbReference>
<evidence type="ECO:0000256" key="2">
    <source>
        <dbReference type="SAM" id="Phobius"/>
    </source>
</evidence>
<sequence>RRSSSRTLTFLNPNSSLSSPSRHSTALPMDPQQPEPVSYLCGGDPPPPPPLPLSFVFLLAGGLFFAQVLRALR</sequence>
<reference evidence="3" key="5">
    <citation type="journal article" date="2021" name="G3 (Bethesda)">
        <title>Aegilops tauschii genome assembly Aet v5.0 features greater sequence contiguity and improved annotation.</title>
        <authorList>
            <person name="Wang L."/>
            <person name="Zhu T."/>
            <person name="Rodriguez J.C."/>
            <person name="Deal K.R."/>
            <person name="Dubcovsky J."/>
            <person name="McGuire P.E."/>
            <person name="Lux T."/>
            <person name="Spannagl M."/>
            <person name="Mayer K.F.X."/>
            <person name="Baldrich P."/>
            <person name="Meyers B.C."/>
            <person name="Huo N."/>
            <person name="Gu Y.Q."/>
            <person name="Zhou H."/>
            <person name="Devos K.M."/>
            <person name="Bennetzen J.L."/>
            <person name="Unver T."/>
            <person name="Budak H."/>
            <person name="Gulick P.J."/>
            <person name="Galiba G."/>
            <person name="Kalapos B."/>
            <person name="Nelson D.R."/>
            <person name="Li P."/>
            <person name="You F.M."/>
            <person name="Luo M.C."/>
            <person name="Dvorak J."/>
        </authorList>
    </citation>
    <scope>NUCLEOTIDE SEQUENCE [LARGE SCALE GENOMIC DNA]</scope>
    <source>
        <strain evidence="3">cv. AL8/78</strain>
    </source>
</reference>
<evidence type="ECO:0000256" key="1">
    <source>
        <dbReference type="SAM" id="MobiDB-lite"/>
    </source>
</evidence>
<feature type="compositionally biased region" description="Polar residues" evidence="1">
    <location>
        <begin position="1"/>
        <end position="10"/>
    </location>
</feature>
<reference evidence="3" key="4">
    <citation type="submission" date="2019-03" db="UniProtKB">
        <authorList>
            <consortium name="EnsemblPlants"/>
        </authorList>
    </citation>
    <scope>IDENTIFICATION</scope>
</reference>
<feature type="transmembrane region" description="Helical" evidence="2">
    <location>
        <begin position="53"/>
        <end position="72"/>
    </location>
</feature>
<keyword evidence="4" id="KW-1185">Reference proteome</keyword>
<feature type="region of interest" description="Disordered" evidence="1">
    <location>
        <begin position="1"/>
        <end position="45"/>
    </location>
</feature>
<proteinExistence type="predicted"/>
<dbReference type="Gramene" id="AET1Gv20580000.2">
    <property type="protein sequence ID" value="AET1Gv20580000.2"/>
    <property type="gene ID" value="AET1Gv20580000"/>
</dbReference>
<accession>A0A452YZ70</accession>
<reference evidence="4" key="2">
    <citation type="journal article" date="2017" name="Nat. Plants">
        <title>The Aegilops tauschii genome reveals multiple impacts of transposons.</title>
        <authorList>
            <person name="Zhao G."/>
            <person name="Zou C."/>
            <person name="Li K."/>
            <person name="Wang K."/>
            <person name="Li T."/>
            <person name="Gao L."/>
            <person name="Zhang X."/>
            <person name="Wang H."/>
            <person name="Yang Z."/>
            <person name="Liu X."/>
            <person name="Jiang W."/>
            <person name="Mao L."/>
            <person name="Kong X."/>
            <person name="Jiao Y."/>
            <person name="Jia J."/>
        </authorList>
    </citation>
    <scope>NUCLEOTIDE SEQUENCE [LARGE SCALE GENOMIC DNA]</scope>
    <source>
        <strain evidence="4">cv. AL8/78</strain>
    </source>
</reference>
<protein>
    <submittedName>
        <fullName evidence="3">Uncharacterized protein</fullName>
    </submittedName>
</protein>
<dbReference type="AlphaFoldDB" id="A0A452YZ70"/>
<name>A0A452YZ70_AEGTS</name>
<evidence type="ECO:0000313" key="3">
    <source>
        <dbReference type="EnsemblPlants" id="AET1Gv20580000.2"/>
    </source>
</evidence>
<dbReference type="Proteomes" id="UP000015105">
    <property type="component" value="Chromosome 1D"/>
</dbReference>
<reference evidence="3" key="3">
    <citation type="journal article" date="2017" name="Nature">
        <title>Genome sequence of the progenitor of the wheat D genome Aegilops tauschii.</title>
        <authorList>
            <person name="Luo M.C."/>
            <person name="Gu Y.Q."/>
            <person name="Puiu D."/>
            <person name="Wang H."/>
            <person name="Twardziok S.O."/>
            <person name="Deal K.R."/>
            <person name="Huo N."/>
            <person name="Zhu T."/>
            <person name="Wang L."/>
            <person name="Wang Y."/>
            <person name="McGuire P.E."/>
            <person name="Liu S."/>
            <person name="Long H."/>
            <person name="Ramasamy R.K."/>
            <person name="Rodriguez J.C."/>
            <person name="Van S.L."/>
            <person name="Yuan L."/>
            <person name="Wang Z."/>
            <person name="Xia Z."/>
            <person name="Xiao L."/>
            <person name="Anderson O.D."/>
            <person name="Ouyang S."/>
            <person name="Liang Y."/>
            <person name="Zimin A.V."/>
            <person name="Pertea G."/>
            <person name="Qi P."/>
            <person name="Bennetzen J.L."/>
            <person name="Dai X."/>
            <person name="Dawson M.W."/>
            <person name="Muller H.G."/>
            <person name="Kugler K."/>
            <person name="Rivarola-Duarte L."/>
            <person name="Spannagl M."/>
            <person name="Mayer K.F.X."/>
            <person name="Lu F.H."/>
            <person name="Bevan M.W."/>
            <person name="Leroy P."/>
            <person name="Li P."/>
            <person name="You F.M."/>
            <person name="Sun Q."/>
            <person name="Liu Z."/>
            <person name="Lyons E."/>
            <person name="Wicker T."/>
            <person name="Salzberg S.L."/>
            <person name="Devos K.M."/>
            <person name="Dvorak J."/>
        </authorList>
    </citation>
    <scope>NUCLEOTIDE SEQUENCE [LARGE SCALE GENOMIC DNA]</scope>
    <source>
        <strain evidence="3">cv. AL8/78</strain>
    </source>
</reference>
<organism evidence="3 4">
    <name type="scientific">Aegilops tauschii subsp. strangulata</name>
    <name type="common">Goatgrass</name>
    <dbReference type="NCBI Taxonomy" id="200361"/>
    <lineage>
        <taxon>Eukaryota</taxon>
        <taxon>Viridiplantae</taxon>
        <taxon>Streptophyta</taxon>
        <taxon>Embryophyta</taxon>
        <taxon>Tracheophyta</taxon>
        <taxon>Spermatophyta</taxon>
        <taxon>Magnoliopsida</taxon>
        <taxon>Liliopsida</taxon>
        <taxon>Poales</taxon>
        <taxon>Poaceae</taxon>
        <taxon>BOP clade</taxon>
        <taxon>Pooideae</taxon>
        <taxon>Triticodae</taxon>
        <taxon>Triticeae</taxon>
        <taxon>Triticinae</taxon>
        <taxon>Aegilops</taxon>
    </lineage>
</organism>
<keyword evidence="2" id="KW-0812">Transmembrane</keyword>
<feature type="compositionally biased region" description="Low complexity" evidence="1">
    <location>
        <begin position="11"/>
        <end position="21"/>
    </location>
</feature>
<evidence type="ECO:0000313" key="4">
    <source>
        <dbReference type="Proteomes" id="UP000015105"/>
    </source>
</evidence>
<reference evidence="4" key="1">
    <citation type="journal article" date="2014" name="Science">
        <title>Ancient hybridizations among the ancestral genomes of bread wheat.</title>
        <authorList>
            <consortium name="International Wheat Genome Sequencing Consortium,"/>
            <person name="Marcussen T."/>
            <person name="Sandve S.R."/>
            <person name="Heier L."/>
            <person name="Spannagl M."/>
            <person name="Pfeifer M."/>
            <person name="Jakobsen K.S."/>
            <person name="Wulff B.B."/>
            <person name="Steuernagel B."/>
            <person name="Mayer K.F."/>
            <person name="Olsen O.A."/>
        </authorList>
    </citation>
    <scope>NUCLEOTIDE SEQUENCE [LARGE SCALE GENOMIC DNA]</scope>
    <source>
        <strain evidence="4">cv. AL8/78</strain>
    </source>
</reference>
<keyword evidence="2" id="KW-0472">Membrane</keyword>